<name>A0A9Q3BZT4_9BASI</name>
<keyword evidence="3" id="KW-1185">Reference proteome</keyword>
<feature type="compositionally biased region" description="Polar residues" evidence="1">
    <location>
        <begin position="29"/>
        <end position="39"/>
    </location>
</feature>
<evidence type="ECO:0000256" key="1">
    <source>
        <dbReference type="SAM" id="MobiDB-lite"/>
    </source>
</evidence>
<reference evidence="2" key="1">
    <citation type="submission" date="2021-03" db="EMBL/GenBank/DDBJ databases">
        <title>Draft genome sequence of rust myrtle Austropuccinia psidii MF-1, a brazilian biotype.</title>
        <authorList>
            <person name="Quecine M.C."/>
            <person name="Pachon D.M.R."/>
            <person name="Bonatelli M.L."/>
            <person name="Correr F.H."/>
            <person name="Franceschini L.M."/>
            <person name="Leite T.F."/>
            <person name="Margarido G.R.A."/>
            <person name="Almeida C.A."/>
            <person name="Ferrarezi J.A."/>
            <person name="Labate C.A."/>
        </authorList>
    </citation>
    <scope>NUCLEOTIDE SEQUENCE</scope>
    <source>
        <strain evidence="2">MF-1</strain>
    </source>
</reference>
<evidence type="ECO:0000313" key="3">
    <source>
        <dbReference type="Proteomes" id="UP000765509"/>
    </source>
</evidence>
<protein>
    <submittedName>
        <fullName evidence="2">Uncharacterized protein</fullName>
    </submittedName>
</protein>
<gene>
    <name evidence="2" type="ORF">O181_013522</name>
</gene>
<organism evidence="2 3">
    <name type="scientific">Austropuccinia psidii MF-1</name>
    <dbReference type="NCBI Taxonomy" id="1389203"/>
    <lineage>
        <taxon>Eukaryota</taxon>
        <taxon>Fungi</taxon>
        <taxon>Dikarya</taxon>
        <taxon>Basidiomycota</taxon>
        <taxon>Pucciniomycotina</taxon>
        <taxon>Pucciniomycetes</taxon>
        <taxon>Pucciniales</taxon>
        <taxon>Sphaerophragmiaceae</taxon>
        <taxon>Austropuccinia</taxon>
    </lineage>
</organism>
<feature type="region of interest" description="Disordered" evidence="1">
    <location>
        <begin position="1"/>
        <end position="64"/>
    </location>
</feature>
<sequence length="95" mass="10834">MDITLDLDTRNHERKKETGSCQEKKPSVTGFNSFRTPQDSSFKKPHHKKNKKGNNFQFSKDKPNASLLNKCNKSIGSDKERIEGLCTYFCGKVPI</sequence>
<dbReference type="Proteomes" id="UP000765509">
    <property type="component" value="Unassembled WGS sequence"/>
</dbReference>
<dbReference type="EMBL" id="AVOT02003543">
    <property type="protein sequence ID" value="MBW0473807.1"/>
    <property type="molecule type" value="Genomic_DNA"/>
</dbReference>
<feature type="compositionally biased region" description="Basic residues" evidence="1">
    <location>
        <begin position="43"/>
        <end position="52"/>
    </location>
</feature>
<evidence type="ECO:0000313" key="2">
    <source>
        <dbReference type="EMBL" id="MBW0473807.1"/>
    </source>
</evidence>
<feature type="compositionally biased region" description="Basic and acidic residues" evidence="1">
    <location>
        <begin position="7"/>
        <end position="26"/>
    </location>
</feature>
<comment type="caution">
    <text evidence="2">The sequence shown here is derived from an EMBL/GenBank/DDBJ whole genome shotgun (WGS) entry which is preliminary data.</text>
</comment>
<dbReference type="AlphaFoldDB" id="A0A9Q3BZT4"/>
<proteinExistence type="predicted"/>
<accession>A0A9Q3BZT4</accession>